<dbReference type="Gene3D" id="1.20.1050.90">
    <property type="entry name" value="RecF/RecN/SMC, N-terminal domain"/>
    <property type="match status" value="1"/>
</dbReference>
<name>A0A8J8B1N2_9FIRM</name>
<evidence type="ECO:0000256" key="8">
    <source>
        <dbReference type="ARBA" id="ARBA00022840"/>
    </source>
</evidence>
<proteinExistence type="inferred from homology"/>
<dbReference type="PANTHER" id="PTHR32182">
    <property type="entry name" value="DNA REPLICATION AND REPAIR PROTEIN RECF"/>
    <property type="match status" value="1"/>
</dbReference>
<evidence type="ECO:0000256" key="4">
    <source>
        <dbReference type="ARBA" id="ARBA00022490"/>
    </source>
</evidence>
<dbReference type="GO" id="GO:0005737">
    <property type="term" value="C:cytoplasm"/>
    <property type="evidence" value="ECO:0007669"/>
    <property type="project" value="UniProtKB-SubCell"/>
</dbReference>
<dbReference type="InterPro" id="IPR027417">
    <property type="entry name" value="P-loop_NTPase"/>
</dbReference>
<keyword evidence="11 12" id="KW-0742">SOS response</keyword>
<dbReference type="PROSITE" id="PS00618">
    <property type="entry name" value="RECF_2"/>
    <property type="match status" value="1"/>
</dbReference>
<evidence type="ECO:0000259" key="14">
    <source>
        <dbReference type="Pfam" id="PF02463"/>
    </source>
</evidence>
<accession>A0A8J8B1N2</accession>
<dbReference type="PANTHER" id="PTHR32182:SF0">
    <property type="entry name" value="DNA REPLICATION AND REPAIR PROTEIN RECF"/>
    <property type="match status" value="1"/>
</dbReference>
<dbReference type="InterPro" id="IPR003395">
    <property type="entry name" value="RecF/RecN/SMC_N"/>
</dbReference>
<dbReference type="Proteomes" id="UP000675664">
    <property type="component" value="Unassembled WGS sequence"/>
</dbReference>
<dbReference type="NCBIfam" id="TIGR00611">
    <property type="entry name" value="recf"/>
    <property type="match status" value="1"/>
</dbReference>
<gene>
    <name evidence="12 15" type="primary">recF</name>
    <name evidence="15" type="ORF">KCX82_11070</name>
</gene>
<dbReference type="Pfam" id="PF02463">
    <property type="entry name" value="SMC_N"/>
    <property type="match status" value="1"/>
</dbReference>
<keyword evidence="9 12" id="KW-0238">DNA-binding</keyword>
<keyword evidence="16" id="KW-1185">Reference proteome</keyword>
<sequence>MYLKEITLQNFRNYKEERVCFHPKVNIITGKNAQGKTNLLESLYIMSLGKSFRTNRDTEMIGFGEEYCKVSSSSFKDGKNLDIEIVISKEGKQLKIDGLKTSKNIDLLENVYMVIFSPEDLKIVKDEPEKRRKFVDRELCQLKPVYYRNLSRYKKILQQRNSLLKQQDVREDILSVWNEELAEYGSKIILERKGFIEKLNLISKEISKGITNGKEELALFYESSIPCRETLAQQKEIFMTKLNSSLKNDLFRRNTSFGPHKDDIKICVKDIDIRHYGSQGQQRTAALSLKLAEIRLIQEETGEDPILLLDDVLSELDAERQNFLIHSLAEVQLFITTTEISDELRSNLPEGQTFSVEKGAVTNCNNL</sequence>
<keyword evidence="8 12" id="KW-0067">ATP-binding</keyword>
<keyword evidence="7 12" id="KW-0227">DNA damage</keyword>
<evidence type="ECO:0000256" key="13">
    <source>
        <dbReference type="RuleBase" id="RU000578"/>
    </source>
</evidence>
<comment type="function">
    <text evidence="12 13">The RecF protein is involved in DNA metabolism; it is required for DNA replication and normal SOS inducibility. RecF binds preferentially to single-stranded, linear DNA. It also seems to bind ATP.</text>
</comment>
<evidence type="ECO:0000313" key="16">
    <source>
        <dbReference type="Proteomes" id="UP000675664"/>
    </source>
</evidence>
<protein>
    <recommendedName>
        <fullName evidence="3 12">DNA replication and repair protein RecF</fullName>
    </recommendedName>
</protein>
<dbReference type="InterPro" id="IPR018078">
    <property type="entry name" value="DNA-binding_RecF_CS"/>
</dbReference>
<reference evidence="15" key="2">
    <citation type="submission" date="2021-04" db="EMBL/GenBank/DDBJ databases">
        <authorList>
            <person name="Liu J."/>
        </authorList>
    </citation>
    <scope>NUCLEOTIDE SEQUENCE</scope>
    <source>
        <strain evidence="15">BAD-6</strain>
    </source>
</reference>
<dbReference type="AlphaFoldDB" id="A0A8J8B1N2"/>
<feature type="domain" description="RecF/RecN/SMC N-terminal" evidence="14">
    <location>
        <begin position="2"/>
        <end position="338"/>
    </location>
</feature>
<dbReference type="GO" id="GO:0000731">
    <property type="term" value="P:DNA synthesis involved in DNA repair"/>
    <property type="evidence" value="ECO:0007669"/>
    <property type="project" value="TreeGrafter"/>
</dbReference>
<evidence type="ECO:0000256" key="9">
    <source>
        <dbReference type="ARBA" id="ARBA00023125"/>
    </source>
</evidence>
<evidence type="ECO:0000256" key="1">
    <source>
        <dbReference type="ARBA" id="ARBA00004496"/>
    </source>
</evidence>
<dbReference type="InterPro" id="IPR001238">
    <property type="entry name" value="DNA-binding_RecF"/>
</dbReference>
<evidence type="ECO:0000256" key="12">
    <source>
        <dbReference type="HAMAP-Rule" id="MF_00365"/>
    </source>
</evidence>
<comment type="subcellular location">
    <subcellularLocation>
        <location evidence="1 12 13">Cytoplasm</location>
    </subcellularLocation>
</comment>
<comment type="similarity">
    <text evidence="2 12 13">Belongs to the RecF family.</text>
</comment>
<keyword evidence="5 12" id="KW-0235">DNA replication</keyword>
<dbReference type="GO" id="GO:0005524">
    <property type="term" value="F:ATP binding"/>
    <property type="evidence" value="ECO:0007669"/>
    <property type="project" value="UniProtKB-UniRule"/>
</dbReference>
<feature type="binding site" evidence="12">
    <location>
        <begin position="30"/>
        <end position="37"/>
    </location>
    <ligand>
        <name>ATP</name>
        <dbReference type="ChEBI" id="CHEBI:30616"/>
    </ligand>
</feature>
<dbReference type="GO" id="GO:0003697">
    <property type="term" value="F:single-stranded DNA binding"/>
    <property type="evidence" value="ECO:0007669"/>
    <property type="project" value="UniProtKB-UniRule"/>
</dbReference>
<evidence type="ECO:0000256" key="5">
    <source>
        <dbReference type="ARBA" id="ARBA00022705"/>
    </source>
</evidence>
<keyword evidence="6 12" id="KW-0547">Nucleotide-binding</keyword>
<dbReference type="Gene3D" id="3.40.50.300">
    <property type="entry name" value="P-loop containing nucleotide triphosphate hydrolases"/>
    <property type="match status" value="1"/>
</dbReference>
<evidence type="ECO:0000256" key="6">
    <source>
        <dbReference type="ARBA" id="ARBA00022741"/>
    </source>
</evidence>
<keyword evidence="4 12" id="KW-0963">Cytoplasm</keyword>
<evidence type="ECO:0000256" key="10">
    <source>
        <dbReference type="ARBA" id="ARBA00023204"/>
    </source>
</evidence>
<evidence type="ECO:0000313" key="15">
    <source>
        <dbReference type="EMBL" id="MBR0598419.1"/>
    </source>
</evidence>
<organism evidence="15 16">
    <name type="scientific">Sinanaerobacter chloroacetimidivorans</name>
    <dbReference type="NCBI Taxonomy" id="2818044"/>
    <lineage>
        <taxon>Bacteria</taxon>
        <taxon>Bacillati</taxon>
        <taxon>Bacillota</taxon>
        <taxon>Clostridia</taxon>
        <taxon>Peptostreptococcales</taxon>
        <taxon>Anaerovoracaceae</taxon>
        <taxon>Sinanaerobacter</taxon>
    </lineage>
</organism>
<evidence type="ECO:0000256" key="3">
    <source>
        <dbReference type="ARBA" id="ARBA00020170"/>
    </source>
</evidence>
<dbReference type="InterPro" id="IPR042174">
    <property type="entry name" value="RecF_2"/>
</dbReference>
<dbReference type="SUPFAM" id="SSF52540">
    <property type="entry name" value="P-loop containing nucleoside triphosphate hydrolases"/>
    <property type="match status" value="1"/>
</dbReference>
<evidence type="ECO:0000256" key="2">
    <source>
        <dbReference type="ARBA" id="ARBA00008016"/>
    </source>
</evidence>
<comment type="caution">
    <text evidence="15">The sequence shown here is derived from an EMBL/GenBank/DDBJ whole genome shotgun (WGS) entry which is preliminary data.</text>
</comment>
<evidence type="ECO:0000256" key="11">
    <source>
        <dbReference type="ARBA" id="ARBA00023236"/>
    </source>
</evidence>
<keyword evidence="10 12" id="KW-0234">DNA repair</keyword>
<dbReference type="EMBL" id="JAGSND010000006">
    <property type="protein sequence ID" value="MBR0598419.1"/>
    <property type="molecule type" value="Genomic_DNA"/>
</dbReference>
<dbReference type="GO" id="GO:0006260">
    <property type="term" value="P:DNA replication"/>
    <property type="evidence" value="ECO:0007669"/>
    <property type="project" value="UniProtKB-UniRule"/>
</dbReference>
<dbReference type="GO" id="GO:0006302">
    <property type="term" value="P:double-strand break repair"/>
    <property type="evidence" value="ECO:0007669"/>
    <property type="project" value="TreeGrafter"/>
</dbReference>
<reference evidence="15" key="1">
    <citation type="submission" date="2021-04" db="EMBL/GenBank/DDBJ databases">
        <title>Sinoanaerobacter chloroacetimidivorans sp. nov., an obligate anaerobic bacterium isolated from anaerobic sludge.</title>
        <authorList>
            <person name="Bao Y."/>
        </authorList>
    </citation>
    <scope>NUCLEOTIDE SEQUENCE</scope>
    <source>
        <strain evidence="15">BAD-6</strain>
    </source>
</reference>
<dbReference type="CDD" id="cd03242">
    <property type="entry name" value="ABC_RecF"/>
    <property type="match status" value="1"/>
</dbReference>
<dbReference type="RefSeq" id="WP_227018542.1">
    <property type="nucleotide sequence ID" value="NZ_JAGSND010000006.1"/>
</dbReference>
<dbReference type="HAMAP" id="MF_00365">
    <property type="entry name" value="RecF"/>
    <property type="match status" value="1"/>
</dbReference>
<dbReference type="GO" id="GO:0009432">
    <property type="term" value="P:SOS response"/>
    <property type="evidence" value="ECO:0007669"/>
    <property type="project" value="UniProtKB-UniRule"/>
</dbReference>
<dbReference type="PROSITE" id="PS00617">
    <property type="entry name" value="RECF_1"/>
    <property type="match status" value="1"/>
</dbReference>
<evidence type="ECO:0000256" key="7">
    <source>
        <dbReference type="ARBA" id="ARBA00022763"/>
    </source>
</evidence>